<protein>
    <recommendedName>
        <fullName evidence="6">Pentacotripeptide-repeat region of PRORP domain-containing protein</fullName>
    </recommendedName>
</protein>
<dbReference type="OrthoDB" id="185373at2759"/>
<dbReference type="NCBIfam" id="TIGR00756">
    <property type="entry name" value="PPR"/>
    <property type="match status" value="5"/>
</dbReference>
<feature type="repeat" description="PPR" evidence="3">
    <location>
        <begin position="85"/>
        <end position="119"/>
    </location>
</feature>
<feature type="repeat" description="PPR" evidence="3">
    <location>
        <begin position="189"/>
        <end position="223"/>
    </location>
</feature>
<dbReference type="SMR" id="A0A3B6HSC0"/>
<evidence type="ECO:0000313" key="5">
    <source>
        <dbReference type="Proteomes" id="UP000019116"/>
    </source>
</evidence>
<feature type="repeat" description="PPR" evidence="3">
    <location>
        <begin position="28"/>
        <end position="62"/>
    </location>
</feature>
<feature type="repeat" description="PPR" evidence="3">
    <location>
        <begin position="120"/>
        <end position="154"/>
    </location>
</feature>
<keyword evidence="5" id="KW-1185">Reference proteome</keyword>
<evidence type="ECO:0000256" key="2">
    <source>
        <dbReference type="ARBA" id="ARBA00022946"/>
    </source>
</evidence>
<sequence>MFWWRKDRKMDSARTVCNVMQRHGCLPDTVTYNVLIKGYCTIGNTDKSMSMLINMFEGRATATLLTHNTIIKGYCDSGNTAADDDEWSYTQLIFGFCKMGEMESAYQMFNEMRDHGFCPNEVTYTAPISGYCKDEKLECATRMFEHMKISGCRPTVQTCNVLIHGLTKHNIFSAVQELLMMLEENISPNVVTYTTIIDGLCKNGAASLALEMFNRMVEHNCSPNLHIYSSLIQALGQEGKVEEAEELFTEL</sequence>
<dbReference type="EnsemblPlants" id="TraesCS4A02G043269.1">
    <property type="protein sequence ID" value="TraesCS4A02G043269.1.cds1"/>
    <property type="gene ID" value="TraesCS4A02G043269"/>
</dbReference>
<dbReference type="Gramene" id="TraesCS4A03G0084200.1">
    <property type="protein sequence ID" value="TraesCS4A03G0084200.1.CDS1"/>
    <property type="gene ID" value="TraesCS4A03G0084200"/>
</dbReference>
<evidence type="ECO:0008006" key="6">
    <source>
        <dbReference type="Google" id="ProtNLM"/>
    </source>
</evidence>
<dbReference type="InterPro" id="IPR002885">
    <property type="entry name" value="PPR_rpt"/>
</dbReference>
<organism evidence="4">
    <name type="scientific">Triticum aestivum</name>
    <name type="common">Wheat</name>
    <dbReference type="NCBI Taxonomy" id="4565"/>
    <lineage>
        <taxon>Eukaryota</taxon>
        <taxon>Viridiplantae</taxon>
        <taxon>Streptophyta</taxon>
        <taxon>Embryophyta</taxon>
        <taxon>Tracheophyta</taxon>
        <taxon>Spermatophyta</taxon>
        <taxon>Magnoliopsida</taxon>
        <taxon>Liliopsida</taxon>
        <taxon>Poales</taxon>
        <taxon>Poaceae</taxon>
        <taxon>BOP clade</taxon>
        <taxon>Pooideae</taxon>
        <taxon>Triticodae</taxon>
        <taxon>Triticeae</taxon>
        <taxon>Triticinae</taxon>
        <taxon>Triticum</taxon>
    </lineage>
</organism>
<evidence type="ECO:0000313" key="4">
    <source>
        <dbReference type="EnsemblPlants" id="TraesCS4A02G043269.1.cds1"/>
    </source>
</evidence>
<evidence type="ECO:0000256" key="3">
    <source>
        <dbReference type="PROSITE-ProRule" id="PRU00708"/>
    </source>
</evidence>
<dbReference type="Pfam" id="PF13041">
    <property type="entry name" value="PPR_2"/>
    <property type="match status" value="3"/>
</dbReference>
<dbReference type="STRING" id="4565.A0A3B6HSC0"/>
<dbReference type="InterPro" id="IPR011990">
    <property type="entry name" value="TPR-like_helical_dom_sf"/>
</dbReference>
<dbReference type="Gramene" id="TraesRN4A0100088100.1">
    <property type="protein sequence ID" value="TraesRN4A0100088100.1"/>
    <property type="gene ID" value="TraesRN4A0100088100"/>
</dbReference>
<dbReference type="Gene3D" id="1.25.40.10">
    <property type="entry name" value="Tetratricopeptide repeat domain"/>
    <property type="match status" value="3"/>
</dbReference>
<reference evidence="4" key="1">
    <citation type="submission" date="2018-08" db="EMBL/GenBank/DDBJ databases">
        <authorList>
            <person name="Rossello M."/>
        </authorList>
    </citation>
    <scope>NUCLEOTIDE SEQUENCE [LARGE SCALE GENOMIC DNA]</scope>
    <source>
        <strain evidence="4">cv. Chinese Spring</strain>
    </source>
</reference>
<dbReference type="PANTHER" id="PTHR47932">
    <property type="entry name" value="ATPASE EXPRESSION PROTEIN 3"/>
    <property type="match status" value="1"/>
</dbReference>
<dbReference type="Proteomes" id="UP000019116">
    <property type="component" value="Chromosome 4A"/>
</dbReference>
<proteinExistence type="predicted"/>
<dbReference type="Gramene" id="TraesROB_scaffold_023505_01G000800.1">
    <property type="protein sequence ID" value="TraesROB_scaffold_023505_01G000800.1"/>
    <property type="gene ID" value="TraesROB_scaffold_023505_01G000800"/>
</dbReference>
<dbReference type="Gramene" id="TraesCLE_scaffold_019198_01G000800.1">
    <property type="protein sequence ID" value="TraesCLE_scaffold_019198_01G000800.1"/>
    <property type="gene ID" value="TraesCLE_scaffold_019198_01G000800"/>
</dbReference>
<dbReference type="Gramene" id="TraesWEE_scaffold_014693_01G000800.1">
    <property type="protein sequence ID" value="TraesWEE_scaffold_014693_01G000800.1"/>
    <property type="gene ID" value="TraesWEE_scaffold_014693_01G000800"/>
</dbReference>
<evidence type="ECO:0000256" key="1">
    <source>
        <dbReference type="ARBA" id="ARBA00022737"/>
    </source>
</evidence>
<feature type="repeat" description="PPR" evidence="3">
    <location>
        <begin position="224"/>
        <end position="251"/>
    </location>
</feature>
<keyword evidence="1" id="KW-0677">Repeat</keyword>
<keyword evidence="2" id="KW-0809">Transit peptide</keyword>
<dbReference type="PROSITE" id="PS51375">
    <property type="entry name" value="PPR"/>
    <property type="match status" value="5"/>
</dbReference>
<name>A0A3B6HSC0_WHEAT</name>
<accession>A0A3B6HSC0</accession>
<dbReference type="PaxDb" id="4565-Traes_4AS_B1C46AD98.1"/>
<dbReference type="Gramene" id="TraesCS4A02G043269.1">
    <property type="protein sequence ID" value="TraesCS4A02G043269.1.cds1"/>
    <property type="gene ID" value="TraesCS4A02G043269"/>
</dbReference>
<dbReference type="PANTHER" id="PTHR47932:SF63">
    <property type="entry name" value="OS08G0290000 PROTEIN"/>
    <property type="match status" value="1"/>
</dbReference>
<dbReference type="Gramene" id="TraesCAD_scaffold_023308_01G000200.1">
    <property type="protein sequence ID" value="TraesCAD_scaffold_023308_01G000200.1"/>
    <property type="gene ID" value="TraesCAD_scaffold_023308_01G000200"/>
</dbReference>
<dbReference type="AlphaFoldDB" id="A0A3B6HSC0"/>
<reference evidence="4" key="2">
    <citation type="submission" date="2018-10" db="UniProtKB">
        <authorList>
            <consortium name="EnsemblPlants"/>
        </authorList>
    </citation>
    <scope>IDENTIFICATION</scope>
</reference>